<keyword evidence="1" id="KW-0812">Transmembrane</keyword>
<protein>
    <submittedName>
        <fullName evidence="2">Uncharacterized protein</fullName>
    </submittedName>
</protein>
<name>J9BYK5_9ZZZZ</name>
<dbReference type="EMBL" id="AMCI01007427">
    <property type="protein sequence ID" value="EJW92635.1"/>
    <property type="molecule type" value="Genomic_DNA"/>
</dbReference>
<sequence length="35" mass="4462">MTRSVYILSLLTLFRFFTFFLFFLLPYNYKHVIFY</sequence>
<dbReference type="AlphaFoldDB" id="J9BYK5"/>
<accession>J9BYK5</accession>
<keyword evidence="1" id="KW-1133">Transmembrane helix</keyword>
<evidence type="ECO:0000256" key="1">
    <source>
        <dbReference type="SAM" id="Phobius"/>
    </source>
</evidence>
<feature type="transmembrane region" description="Helical" evidence="1">
    <location>
        <begin position="6"/>
        <end position="25"/>
    </location>
</feature>
<evidence type="ECO:0000313" key="2">
    <source>
        <dbReference type="EMBL" id="EJW92635.1"/>
    </source>
</evidence>
<proteinExistence type="predicted"/>
<reference evidence="2" key="1">
    <citation type="journal article" date="2012" name="PLoS ONE">
        <title>Gene sets for utilization of primary and secondary nutrition supplies in the distal gut of endangered iberian lynx.</title>
        <authorList>
            <person name="Alcaide M."/>
            <person name="Messina E."/>
            <person name="Richter M."/>
            <person name="Bargiela R."/>
            <person name="Peplies J."/>
            <person name="Huws S.A."/>
            <person name="Newbold C.J."/>
            <person name="Golyshin P.N."/>
            <person name="Simon M.A."/>
            <person name="Lopez G."/>
            <person name="Yakimov M.M."/>
            <person name="Ferrer M."/>
        </authorList>
    </citation>
    <scope>NUCLEOTIDE SEQUENCE</scope>
</reference>
<comment type="caution">
    <text evidence="2">The sequence shown here is derived from an EMBL/GenBank/DDBJ whole genome shotgun (WGS) entry which is preliminary data.</text>
</comment>
<organism evidence="2">
    <name type="scientific">gut metagenome</name>
    <dbReference type="NCBI Taxonomy" id="749906"/>
    <lineage>
        <taxon>unclassified sequences</taxon>
        <taxon>metagenomes</taxon>
        <taxon>organismal metagenomes</taxon>
    </lineage>
</organism>
<gene>
    <name evidence="2" type="ORF">EVA_19258</name>
</gene>
<keyword evidence="1" id="KW-0472">Membrane</keyword>